<name>A0A174BGG0_9FIRM</name>
<dbReference type="EMBL" id="QSID01000013">
    <property type="protein sequence ID" value="RHC62616.1"/>
    <property type="molecule type" value="Genomic_DNA"/>
</dbReference>
<evidence type="ECO:0000313" key="6">
    <source>
        <dbReference type="Proteomes" id="UP000095679"/>
    </source>
</evidence>
<evidence type="ECO:0000256" key="1">
    <source>
        <dbReference type="SAM" id="Coils"/>
    </source>
</evidence>
<organism evidence="2 6">
    <name type="scientific">Anaerobutyricum hallii</name>
    <dbReference type="NCBI Taxonomy" id="39488"/>
    <lineage>
        <taxon>Bacteria</taxon>
        <taxon>Bacillati</taxon>
        <taxon>Bacillota</taxon>
        <taxon>Clostridia</taxon>
        <taxon>Lachnospirales</taxon>
        <taxon>Lachnospiraceae</taxon>
        <taxon>Anaerobutyricum</taxon>
    </lineage>
</organism>
<evidence type="ECO:0000313" key="4">
    <source>
        <dbReference type="EMBL" id="RHC62616.1"/>
    </source>
</evidence>
<keyword evidence="1" id="KW-0175">Coiled coil</keyword>
<evidence type="ECO:0000313" key="9">
    <source>
        <dbReference type="Proteomes" id="UP000286561"/>
    </source>
</evidence>
<dbReference type="EMBL" id="QRNJ01000015">
    <property type="protein sequence ID" value="RHK40149.1"/>
    <property type="molecule type" value="Genomic_DNA"/>
</dbReference>
<sequence length="498" mass="59619">MRKKQLPKRIEILRKAFENKWSLEAVNKELEDNLCERLYARNIYEAGLIYAFCLGFDYENWKQLYTAYEEERKDARDYIQSPEKNIIATYKKEQKDTKECIQSLEQNMVTTYEKKRVPSYSGIWSGKITLKQIYEYIMYNSKENFQTGTVTEELEEKLWKEQENTLPDKTSIGFLDKKKNFIAFMNENQKQFSEVREKARYYFCKYLYFYIEERCENYYDKCRTEETEEKIYGESLFLEYCIQAEKNALNQLTMLKLLTPLKNEAKKAKVSLSLEQRKEYLRNAALSFRGIFNEFNYFYFGFVSLGWVEMLFEFYGPLKDWSEEEKIRIACSLGYCKKNPSDEEKEKAFLQLERLSKKQENTEKQLDEKYAIGMERAGYQSGRSGETYFRDFITGRRDINRDTLLAFLVFVQAETKLDLKDKLTIARINRILYNCGFAQLRPDREFDEFIRKYLTGEAKEEVLYEAAERAALKSEDFYLYKLYQQAKSCQKELEGKLI</sequence>
<reference evidence="2 6" key="1">
    <citation type="submission" date="2015-09" db="EMBL/GenBank/DDBJ databases">
        <authorList>
            <consortium name="Pathogen Informatics"/>
        </authorList>
    </citation>
    <scope>NUCLEOTIDE SEQUENCE [LARGE SCALE GENOMIC DNA]</scope>
    <source>
        <strain evidence="2 6">2789STDY5834835</strain>
    </source>
</reference>
<dbReference type="EMBL" id="QSEP01000152">
    <property type="protein sequence ID" value="RGZ77715.1"/>
    <property type="molecule type" value="Genomic_DNA"/>
</dbReference>
<evidence type="ECO:0000313" key="2">
    <source>
        <dbReference type="EMBL" id="CUN98718.1"/>
    </source>
</evidence>
<gene>
    <name evidence="5" type="ORF">DW068_05435</name>
    <name evidence="4" type="ORF">DW833_11295</name>
    <name evidence="3" type="ORF">DW972_14225</name>
    <name evidence="2" type="ORF">ERS852450_00972</name>
</gene>
<feature type="coiled-coil region" evidence="1">
    <location>
        <begin position="345"/>
        <end position="372"/>
    </location>
</feature>
<dbReference type="Proteomes" id="UP000284621">
    <property type="component" value="Unassembled WGS sequence"/>
</dbReference>
<keyword evidence="8" id="KW-1185">Reference proteome</keyword>
<dbReference type="Proteomes" id="UP000283497">
    <property type="component" value="Unassembled WGS sequence"/>
</dbReference>
<dbReference type="Proteomes" id="UP000095679">
    <property type="component" value="Unassembled WGS sequence"/>
</dbReference>
<dbReference type="RefSeq" id="WP_055298239.1">
    <property type="nucleotide sequence ID" value="NZ_BLYK01000011.1"/>
</dbReference>
<evidence type="ECO:0000313" key="7">
    <source>
        <dbReference type="Proteomes" id="UP000283497"/>
    </source>
</evidence>
<dbReference type="Proteomes" id="UP000286561">
    <property type="component" value="Unassembled WGS sequence"/>
</dbReference>
<accession>A0A174BGG0</accession>
<dbReference type="AlphaFoldDB" id="A0A174BGG0"/>
<evidence type="ECO:0000313" key="8">
    <source>
        <dbReference type="Proteomes" id="UP000284621"/>
    </source>
</evidence>
<reference evidence="7 8" key="2">
    <citation type="submission" date="2018-08" db="EMBL/GenBank/DDBJ databases">
        <title>A genome reference for cultivated species of the human gut microbiota.</title>
        <authorList>
            <person name="Zou Y."/>
            <person name="Xue W."/>
            <person name="Luo G."/>
        </authorList>
    </citation>
    <scope>NUCLEOTIDE SEQUENCE [LARGE SCALE GENOMIC DNA]</scope>
    <source>
        <strain evidence="5 7">AF45-14BH</strain>
        <strain evidence="4 8">AM34-3LB</strain>
        <strain evidence="3 9">AM48-23BH</strain>
    </source>
</reference>
<evidence type="ECO:0000313" key="5">
    <source>
        <dbReference type="EMBL" id="RHK40149.1"/>
    </source>
</evidence>
<dbReference type="EMBL" id="CYZL01000006">
    <property type="protein sequence ID" value="CUN98718.1"/>
    <property type="molecule type" value="Genomic_DNA"/>
</dbReference>
<proteinExistence type="predicted"/>
<evidence type="ECO:0000313" key="3">
    <source>
        <dbReference type="EMBL" id="RGZ77715.1"/>
    </source>
</evidence>
<protein>
    <submittedName>
        <fullName evidence="2">Uncharacterized protein</fullName>
    </submittedName>
</protein>